<feature type="compositionally biased region" description="Basic residues" evidence="1">
    <location>
        <begin position="69"/>
        <end position="81"/>
    </location>
</feature>
<keyword evidence="3" id="KW-1185">Reference proteome</keyword>
<dbReference type="Proteomes" id="UP000299102">
    <property type="component" value="Unassembled WGS sequence"/>
</dbReference>
<proteinExistence type="predicted"/>
<protein>
    <submittedName>
        <fullName evidence="2">Uncharacterized protein</fullName>
    </submittedName>
</protein>
<feature type="compositionally biased region" description="Low complexity" evidence="1">
    <location>
        <begin position="58"/>
        <end position="68"/>
    </location>
</feature>
<evidence type="ECO:0000313" key="3">
    <source>
        <dbReference type="Proteomes" id="UP000299102"/>
    </source>
</evidence>
<accession>A0A4C1TN96</accession>
<name>A0A4C1TN96_EUMVA</name>
<sequence>MYNYTGQIDGAAEEKAIKISKIKISRPARRVETDGAPYKRDSDAVGWFFCAPLAAHPGGAGAPACPRPRALKTRARRQNDN</sequence>
<feature type="region of interest" description="Disordered" evidence="1">
    <location>
        <begin position="58"/>
        <end position="81"/>
    </location>
</feature>
<dbReference type="EMBL" id="BGZK01005673">
    <property type="protein sequence ID" value="GBP15018.1"/>
    <property type="molecule type" value="Genomic_DNA"/>
</dbReference>
<dbReference type="AlphaFoldDB" id="A0A4C1TN96"/>
<comment type="caution">
    <text evidence="2">The sequence shown here is derived from an EMBL/GenBank/DDBJ whole genome shotgun (WGS) entry which is preliminary data.</text>
</comment>
<gene>
    <name evidence="2" type="ORF">EVAR_74072_1</name>
</gene>
<evidence type="ECO:0000256" key="1">
    <source>
        <dbReference type="SAM" id="MobiDB-lite"/>
    </source>
</evidence>
<evidence type="ECO:0000313" key="2">
    <source>
        <dbReference type="EMBL" id="GBP15018.1"/>
    </source>
</evidence>
<reference evidence="2 3" key="1">
    <citation type="journal article" date="2019" name="Commun. Biol.">
        <title>The bagworm genome reveals a unique fibroin gene that provides high tensile strength.</title>
        <authorList>
            <person name="Kono N."/>
            <person name="Nakamura H."/>
            <person name="Ohtoshi R."/>
            <person name="Tomita M."/>
            <person name="Numata K."/>
            <person name="Arakawa K."/>
        </authorList>
    </citation>
    <scope>NUCLEOTIDE SEQUENCE [LARGE SCALE GENOMIC DNA]</scope>
</reference>
<organism evidence="2 3">
    <name type="scientific">Eumeta variegata</name>
    <name type="common">Bagworm moth</name>
    <name type="synonym">Eumeta japonica</name>
    <dbReference type="NCBI Taxonomy" id="151549"/>
    <lineage>
        <taxon>Eukaryota</taxon>
        <taxon>Metazoa</taxon>
        <taxon>Ecdysozoa</taxon>
        <taxon>Arthropoda</taxon>
        <taxon>Hexapoda</taxon>
        <taxon>Insecta</taxon>
        <taxon>Pterygota</taxon>
        <taxon>Neoptera</taxon>
        <taxon>Endopterygota</taxon>
        <taxon>Lepidoptera</taxon>
        <taxon>Glossata</taxon>
        <taxon>Ditrysia</taxon>
        <taxon>Tineoidea</taxon>
        <taxon>Psychidae</taxon>
        <taxon>Oiketicinae</taxon>
        <taxon>Eumeta</taxon>
    </lineage>
</organism>